<dbReference type="GO" id="GO:0051536">
    <property type="term" value="F:iron-sulfur cluster binding"/>
    <property type="evidence" value="ECO:0007669"/>
    <property type="project" value="InterPro"/>
</dbReference>
<evidence type="ECO:0000259" key="1">
    <source>
        <dbReference type="PROSITE" id="PS51918"/>
    </source>
</evidence>
<dbReference type="SUPFAM" id="SSF102114">
    <property type="entry name" value="Radical SAM enzymes"/>
    <property type="match status" value="1"/>
</dbReference>
<dbReference type="HOGENOM" id="CLU_032214_0_0_2"/>
<keyword evidence="3" id="KW-1185">Reference proteome</keyword>
<dbReference type="GO" id="GO:0003824">
    <property type="term" value="F:catalytic activity"/>
    <property type="evidence" value="ECO:0007669"/>
    <property type="project" value="InterPro"/>
</dbReference>
<organism evidence="2 3">
    <name type="scientific">Methanosphaerula palustris (strain ATCC BAA-1556 / DSM 19958 / E1-9c)</name>
    <dbReference type="NCBI Taxonomy" id="521011"/>
    <lineage>
        <taxon>Archaea</taxon>
        <taxon>Methanobacteriati</taxon>
        <taxon>Methanobacteriota</taxon>
        <taxon>Stenosarchaea group</taxon>
        <taxon>Methanomicrobia</taxon>
        <taxon>Methanomicrobiales</taxon>
        <taxon>Methanoregulaceae</taxon>
        <taxon>Methanosphaerula</taxon>
    </lineage>
</organism>
<proteinExistence type="predicted"/>
<dbReference type="InterPro" id="IPR007197">
    <property type="entry name" value="rSAM"/>
</dbReference>
<dbReference type="Pfam" id="PF04055">
    <property type="entry name" value="Radical_SAM"/>
    <property type="match status" value="1"/>
</dbReference>
<name>B8GI15_METPE</name>
<dbReference type="PROSITE" id="PS51918">
    <property type="entry name" value="RADICAL_SAM"/>
    <property type="match status" value="1"/>
</dbReference>
<protein>
    <submittedName>
        <fullName evidence="2">Radical SAM domain protein</fullName>
    </submittedName>
</protein>
<dbReference type="KEGG" id="mpl:Mpal_1429"/>
<dbReference type="CDD" id="cd01335">
    <property type="entry name" value="Radical_SAM"/>
    <property type="match status" value="1"/>
</dbReference>
<dbReference type="PANTHER" id="PTHR42731:SF4">
    <property type="entry name" value="RADICAL SAM DOMAIN PROTEIN"/>
    <property type="match status" value="1"/>
</dbReference>
<sequence>MSQYRGGIFTGFTMCAPSGLLPDWIFFQAFGPPVPRKGGVALFADGGIRSIEASLLKYGFSEDEVAVVHPRDLSRIAGKETRIVSISGHDFLGINPPTSTFTDFIRTGPPYNRMKFFELMHHPVMSRVTTVAGGKSAWQVASPYMMERLHLDHVHLGEGERTVPRAFAAILAGEEVPPIITGEEVPVEEIPPLVHPNIRGLVECSRGCGRGCAFCTPTLQSLRHKSADQIIHDVTVNAHGGSKSIILHAEDMLCYGGTPLHPDPERLLPLVRRTGEVEGITNIGFSHIALATAYHHPHMVEELSEYLLTLPDMPYIGVQTGIETGSPQLIAMHMRGKPAPAPPEKWPEIVVEALGLLHDQNWVIAGTLVSGLPGETEDDVQASLELMDRIRGLRVLVVPLNFVSMNPARLSDQDSFTADKMTPAHWQLYGACIEHDVRIGRELSHLMVGGNVITRNLGKFALNFIMRGAERYTSALKEGHPPEDFDLGKRSFLIPDL</sequence>
<accession>B8GI15</accession>
<dbReference type="SFLD" id="SFLDG01082">
    <property type="entry name" value="B12-binding_domain_containing"/>
    <property type="match status" value="1"/>
</dbReference>
<dbReference type="STRING" id="521011.Mpal_1429"/>
<dbReference type="InterPro" id="IPR023404">
    <property type="entry name" value="rSAM_horseshoe"/>
</dbReference>
<dbReference type="SMART" id="SM00729">
    <property type="entry name" value="Elp3"/>
    <property type="match status" value="1"/>
</dbReference>
<evidence type="ECO:0000313" key="2">
    <source>
        <dbReference type="EMBL" id="ACL16755.1"/>
    </source>
</evidence>
<dbReference type="EMBL" id="CP001338">
    <property type="protein sequence ID" value="ACL16755.1"/>
    <property type="molecule type" value="Genomic_DNA"/>
</dbReference>
<dbReference type="PANTHER" id="PTHR42731">
    <property type="entry name" value="SLL1084 PROTEIN"/>
    <property type="match status" value="1"/>
</dbReference>
<reference evidence="2 3" key="1">
    <citation type="journal article" date="2015" name="Genome Announc.">
        <title>Complete Genome Sequence of Methanosphaerula palustris E1-9CT, a Hydrogenotrophic Methanogen Isolated from a Minerotrophic Fen Peatland.</title>
        <authorList>
            <person name="Cadillo-Quiroz H."/>
            <person name="Browne P."/>
            <person name="Kyrpides N."/>
            <person name="Woyke T."/>
            <person name="Goodwin L."/>
            <person name="Detter C."/>
            <person name="Yavitt J.B."/>
            <person name="Zinder S.H."/>
        </authorList>
    </citation>
    <scope>NUCLEOTIDE SEQUENCE [LARGE SCALE GENOMIC DNA]</scope>
    <source>
        <strain evidence="3">ATCC BAA-1556 / DSM 19958 / E1-9c</strain>
    </source>
</reference>
<evidence type="ECO:0000313" key="3">
    <source>
        <dbReference type="Proteomes" id="UP000002457"/>
    </source>
</evidence>
<dbReference type="InterPro" id="IPR006638">
    <property type="entry name" value="Elp3/MiaA/NifB-like_rSAM"/>
</dbReference>
<gene>
    <name evidence="2" type="ordered locus">Mpal_1429</name>
</gene>
<dbReference type="eggNOG" id="arCOG01357">
    <property type="taxonomic scope" value="Archaea"/>
</dbReference>
<feature type="domain" description="Radical SAM core" evidence="1">
    <location>
        <begin position="194"/>
        <end position="442"/>
    </location>
</feature>
<dbReference type="InterPro" id="IPR058240">
    <property type="entry name" value="rSAM_sf"/>
</dbReference>
<dbReference type="AlphaFoldDB" id="B8GI15"/>
<dbReference type="SFLD" id="SFLDS00029">
    <property type="entry name" value="Radical_SAM"/>
    <property type="match status" value="1"/>
</dbReference>
<dbReference type="Proteomes" id="UP000002457">
    <property type="component" value="Chromosome"/>
</dbReference>
<dbReference type="Gene3D" id="3.80.30.20">
    <property type="entry name" value="tm_1862 like domain"/>
    <property type="match status" value="1"/>
</dbReference>